<name>A0A084G9E1_PSEDA</name>
<accession>A0A084G9E1</accession>
<sequence length="182" mass="19292">MRFYLALALVALTRAVSAQGVTLTPTTVCKGSTCAGSPETTGPEIPQDPTNISDVDVITETETVTETQVTTEVKTETQSVTETTTSVIISVQEVTVTEEVTRIVTLTTERVVERTSTITQAVTLPCAPQAACPTLTRTGTACRTCLLPGHNTARFVGNDAPAAVAVGVLLSNLFRYQESTRE</sequence>
<organism evidence="2 3">
    <name type="scientific">Pseudallescheria apiosperma</name>
    <name type="common">Scedosporium apiospermum</name>
    <dbReference type="NCBI Taxonomy" id="563466"/>
    <lineage>
        <taxon>Eukaryota</taxon>
        <taxon>Fungi</taxon>
        <taxon>Dikarya</taxon>
        <taxon>Ascomycota</taxon>
        <taxon>Pezizomycotina</taxon>
        <taxon>Sordariomycetes</taxon>
        <taxon>Hypocreomycetidae</taxon>
        <taxon>Microascales</taxon>
        <taxon>Microascaceae</taxon>
        <taxon>Scedosporium</taxon>
    </lineage>
</organism>
<gene>
    <name evidence="2" type="ORF">SAPIO_CDS4155</name>
</gene>
<keyword evidence="1" id="KW-0732">Signal</keyword>
<evidence type="ECO:0000256" key="1">
    <source>
        <dbReference type="SAM" id="SignalP"/>
    </source>
</evidence>
<dbReference type="KEGG" id="sapo:SAPIO_CDS4155"/>
<comment type="caution">
    <text evidence="2">The sequence shown here is derived from an EMBL/GenBank/DDBJ whole genome shotgun (WGS) entry which is preliminary data.</text>
</comment>
<dbReference type="HOGENOM" id="CLU_1482803_0_0_1"/>
<keyword evidence="3" id="KW-1185">Reference proteome</keyword>
<reference evidence="2 3" key="1">
    <citation type="journal article" date="2014" name="Genome Announc.">
        <title>Draft genome sequence of the pathogenic fungus Scedosporium apiospermum.</title>
        <authorList>
            <person name="Vandeputte P."/>
            <person name="Ghamrawi S."/>
            <person name="Rechenmann M."/>
            <person name="Iltis A."/>
            <person name="Giraud S."/>
            <person name="Fleury M."/>
            <person name="Thornton C."/>
            <person name="Delhaes L."/>
            <person name="Meyer W."/>
            <person name="Papon N."/>
            <person name="Bouchara J.P."/>
        </authorList>
    </citation>
    <scope>NUCLEOTIDE SEQUENCE [LARGE SCALE GENOMIC DNA]</scope>
    <source>
        <strain evidence="2 3">IHEM 14462</strain>
    </source>
</reference>
<dbReference type="VEuPathDB" id="FungiDB:SAPIO_CDS4155"/>
<dbReference type="GeneID" id="27723227"/>
<protein>
    <submittedName>
        <fullName evidence="2">Uncharacterized protein</fullName>
    </submittedName>
</protein>
<evidence type="ECO:0000313" key="3">
    <source>
        <dbReference type="Proteomes" id="UP000028545"/>
    </source>
</evidence>
<feature type="signal peptide" evidence="1">
    <location>
        <begin position="1"/>
        <end position="18"/>
    </location>
</feature>
<dbReference type="OrthoDB" id="5236000at2759"/>
<dbReference type="AlphaFoldDB" id="A0A084G9E1"/>
<dbReference type="RefSeq" id="XP_016643752.1">
    <property type="nucleotide sequence ID" value="XM_016786776.1"/>
</dbReference>
<dbReference type="EMBL" id="JOWA01000090">
    <property type="protein sequence ID" value="KEZ43953.1"/>
    <property type="molecule type" value="Genomic_DNA"/>
</dbReference>
<feature type="chain" id="PRO_5001775482" evidence="1">
    <location>
        <begin position="19"/>
        <end position="182"/>
    </location>
</feature>
<proteinExistence type="predicted"/>
<evidence type="ECO:0000313" key="2">
    <source>
        <dbReference type="EMBL" id="KEZ43953.1"/>
    </source>
</evidence>
<dbReference type="Proteomes" id="UP000028545">
    <property type="component" value="Unassembled WGS sequence"/>
</dbReference>